<dbReference type="InterPro" id="IPR003726">
    <property type="entry name" value="HCY_dom"/>
</dbReference>
<proteinExistence type="predicted"/>
<evidence type="ECO:0000256" key="5">
    <source>
        <dbReference type="PROSITE-ProRule" id="PRU00333"/>
    </source>
</evidence>
<evidence type="ECO:0000256" key="3">
    <source>
        <dbReference type="ARBA" id="ARBA00022723"/>
    </source>
</evidence>
<dbReference type="SUPFAM" id="SSF82282">
    <property type="entry name" value="Homocysteine S-methyltransferase"/>
    <property type="match status" value="1"/>
</dbReference>
<evidence type="ECO:0000259" key="7">
    <source>
        <dbReference type="PROSITE" id="PS50970"/>
    </source>
</evidence>
<evidence type="ECO:0000313" key="9">
    <source>
        <dbReference type="Proteomes" id="UP001305779"/>
    </source>
</evidence>
<keyword evidence="1 5" id="KW-0489">Methyltransferase</keyword>
<evidence type="ECO:0000256" key="1">
    <source>
        <dbReference type="ARBA" id="ARBA00022603"/>
    </source>
</evidence>
<evidence type="ECO:0000256" key="6">
    <source>
        <dbReference type="SAM" id="SignalP"/>
    </source>
</evidence>
<dbReference type="Proteomes" id="UP001305779">
    <property type="component" value="Unassembled WGS sequence"/>
</dbReference>
<keyword evidence="3 5" id="KW-0479">Metal-binding</keyword>
<reference evidence="8 9" key="1">
    <citation type="journal article" date="2023" name="G3 (Bethesda)">
        <title>A chromosome-level genome assembly of Zasmidium syzygii isolated from banana leaves.</title>
        <authorList>
            <person name="van Westerhoven A.C."/>
            <person name="Mehrabi R."/>
            <person name="Talebi R."/>
            <person name="Steentjes M.B.F."/>
            <person name="Corcolon B."/>
            <person name="Chong P.A."/>
            <person name="Kema G.H.J."/>
            <person name="Seidl M.F."/>
        </authorList>
    </citation>
    <scope>NUCLEOTIDE SEQUENCE [LARGE SCALE GENOMIC DNA]</scope>
    <source>
        <strain evidence="8 9">P124</strain>
    </source>
</reference>
<feature type="signal peptide" evidence="6">
    <location>
        <begin position="1"/>
        <end position="18"/>
    </location>
</feature>
<evidence type="ECO:0000313" key="8">
    <source>
        <dbReference type="EMBL" id="KAK4506394.1"/>
    </source>
</evidence>
<feature type="chain" id="PRO_5046301300" description="Hcy-binding domain-containing protein" evidence="6">
    <location>
        <begin position="19"/>
        <end position="386"/>
    </location>
</feature>
<dbReference type="PANTHER" id="PTHR46015:SF1">
    <property type="entry name" value="HOMOCYSTEINE S-METHYLTRANSFERASE-LIKE ISOFORM 1"/>
    <property type="match status" value="1"/>
</dbReference>
<feature type="binding site" evidence="5">
    <location>
        <position position="296"/>
    </location>
    <ligand>
        <name>Zn(2+)</name>
        <dbReference type="ChEBI" id="CHEBI:29105"/>
    </ligand>
</feature>
<dbReference type="EMBL" id="JAXOVC010000001">
    <property type="protein sequence ID" value="KAK4506394.1"/>
    <property type="molecule type" value="Genomic_DNA"/>
</dbReference>
<keyword evidence="4 5" id="KW-0862">Zinc</keyword>
<evidence type="ECO:0000256" key="4">
    <source>
        <dbReference type="ARBA" id="ARBA00022833"/>
    </source>
</evidence>
<gene>
    <name evidence="8" type="ORF">PRZ48_000124</name>
</gene>
<protein>
    <recommendedName>
        <fullName evidence="7">Hcy-binding domain-containing protein</fullName>
    </recommendedName>
</protein>
<feature type="domain" description="Hcy-binding" evidence="7">
    <location>
        <begin position="68"/>
        <end position="382"/>
    </location>
</feature>
<keyword evidence="9" id="KW-1185">Reference proteome</keyword>
<sequence length="386" mass="42175">MQFAALATLAFIASFAAATPYVGICKLDDNYPNGSVCSISQPTLFCPCDADAVVKPTSRPHLKMLSRTEFDKLFVSQGPLIIDGALATELELRGYDLNHPLWSGKILRDNPKSIEEVHLDYYLAGADVAITASYQAATRGLKDHFNIDDDGAKGLIKRSVQVAQDARGEAHRRGVDSTRTLLIAGSVGPYGAYLHDGSEYRGDYERTQDEFKDFHRPRIQALVEAGVDLLALETIPTLGEIKALLSLLREEFSDVTAWLSFTTRDIGRLADGSSWKDVFDIVNAHRAQVVAVGVNCVPMVSVTETLQQMGLHTKIPLLCYPNSGETFDSATNSWHGERPDDLLSKSSEQHFTTKPWTSAGAKLIGGCCRTGPAFIKAIASDLRTPR</sequence>
<keyword evidence="6" id="KW-0732">Signal</keyword>
<keyword evidence="2 5" id="KW-0808">Transferase</keyword>
<feature type="binding site" evidence="5">
    <location>
        <position position="367"/>
    </location>
    <ligand>
        <name>Zn(2+)</name>
        <dbReference type="ChEBI" id="CHEBI:29105"/>
    </ligand>
</feature>
<evidence type="ECO:0000256" key="2">
    <source>
        <dbReference type="ARBA" id="ARBA00022679"/>
    </source>
</evidence>
<accession>A0ABR0EXL8</accession>
<dbReference type="InterPro" id="IPR051486">
    <property type="entry name" value="Hcy_S-methyltransferase"/>
</dbReference>
<dbReference type="PROSITE" id="PS50970">
    <property type="entry name" value="HCY"/>
    <property type="match status" value="1"/>
</dbReference>
<dbReference type="NCBIfam" id="NF007020">
    <property type="entry name" value="PRK09485.1"/>
    <property type="match status" value="1"/>
</dbReference>
<dbReference type="Gene3D" id="3.20.20.330">
    <property type="entry name" value="Homocysteine-binding-like domain"/>
    <property type="match status" value="1"/>
</dbReference>
<organism evidence="8 9">
    <name type="scientific">Zasmidium cellare</name>
    <name type="common">Wine cellar mold</name>
    <name type="synonym">Racodium cellare</name>
    <dbReference type="NCBI Taxonomy" id="395010"/>
    <lineage>
        <taxon>Eukaryota</taxon>
        <taxon>Fungi</taxon>
        <taxon>Dikarya</taxon>
        <taxon>Ascomycota</taxon>
        <taxon>Pezizomycotina</taxon>
        <taxon>Dothideomycetes</taxon>
        <taxon>Dothideomycetidae</taxon>
        <taxon>Mycosphaerellales</taxon>
        <taxon>Mycosphaerellaceae</taxon>
        <taxon>Zasmidium</taxon>
    </lineage>
</organism>
<feature type="binding site" evidence="5">
    <location>
        <position position="368"/>
    </location>
    <ligand>
        <name>Zn(2+)</name>
        <dbReference type="ChEBI" id="CHEBI:29105"/>
    </ligand>
</feature>
<dbReference type="InterPro" id="IPR036589">
    <property type="entry name" value="HCY_dom_sf"/>
</dbReference>
<comment type="cofactor">
    <cofactor evidence="5">
        <name>Zn(2+)</name>
        <dbReference type="ChEBI" id="CHEBI:29105"/>
    </cofactor>
</comment>
<dbReference type="PANTHER" id="PTHR46015">
    <property type="entry name" value="ZGC:172121"/>
    <property type="match status" value="1"/>
</dbReference>
<name>A0ABR0EXL8_ZASCE</name>
<comment type="caution">
    <text evidence="8">The sequence shown here is derived from an EMBL/GenBank/DDBJ whole genome shotgun (WGS) entry which is preliminary data.</text>
</comment>
<dbReference type="Pfam" id="PF02574">
    <property type="entry name" value="S-methyl_trans"/>
    <property type="match status" value="1"/>
</dbReference>